<dbReference type="InterPro" id="IPR008333">
    <property type="entry name" value="Cbr1-like_FAD-bd_dom"/>
</dbReference>
<dbReference type="SUPFAM" id="SSF63380">
    <property type="entry name" value="Riboflavin synthase domain-like"/>
    <property type="match status" value="1"/>
</dbReference>
<dbReference type="PRINTS" id="PR00371">
    <property type="entry name" value="FPNCR"/>
</dbReference>
<protein>
    <recommendedName>
        <fullName evidence="3">NADPH--hemoprotein reductase</fullName>
        <ecNumber evidence="3">1.6.2.4</ecNumber>
    </recommendedName>
</protein>
<dbReference type="Pfam" id="PF00258">
    <property type="entry name" value="Flavodoxin_1"/>
    <property type="match status" value="1"/>
</dbReference>
<keyword evidence="4" id="KW-0812">Transmembrane</keyword>
<dbReference type="SUPFAM" id="SSF52343">
    <property type="entry name" value="Ferredoxin reductase-like, C-terminal NADP-linked domain"/>
    <property type="match status" value="1"/>
</dbReference>
<keyword evidence="2" id="KW-0288">FMN</keyword>
<proteinExistence type="predicted"/>
<evidence type="ECO:0000256" key="2">
    <source>
        <dbReference type="ARBA" id="ARBA00022643"/>
    </source>
</evidence>
<feature type="transmembrane region" description="Helical" evidence="4">
    <location>
        <begin position="117"/>
        <end position="139"/>
    </location>
</feature>
<dbReference type="InterPro" id="IPR029039">
    <property type="entry name" value="Flavoprotein-like_sf"/>
</dbReference>
<dbReference type="Proteomes" id="UP000238007">
    <property type="component" value="Unassembled WGS sequence"/>
</dbReference>
<dbReference type="GO" id="GO:0050660">
    <property type="term" value="F:flavin adenine dinucleotide binding"/>
    <property type="evidence" value="ECO:0007669"/>
    <property type="project" value="TreeGrafter"/>
</dbReference>
<feature type="transmembrane region" description="Helical" evidence="4">
    <location>
        <begin position="75"/>
        <end position="96"/>
    </location>
</feature>
<evidence type="ECO:0000256" key="1">
    <source>
        <dbReference type="ARBA" id="ARBA00022630"/>
    </source>
</evidence>
<evidence type="ECO:0000313" key="7">
    <source>
        <dbReference type="EMBL" id="PRY77767.1"/>
    </source>
</evidence>
<evidence type="ECO:0000259" key="6">
    <source>
        <dbReference type="PROSITE" id="PS51384"/>
    </source>
</evidence>
<dbReference type="InterPro" id="IPR017938">
    <property type="entry name" value="Riboflavin_synthase-like_b-brl"/>
</dbReference>
<dbReference type="OrthoDB" id="9816402at2"/>
<keyword evidence="4" id="KW-1133">Transmembrane helix</keyword>
<feature type="domain" description="Flavodoxin-like" evidence="5">
    <location>
        <begin position="288"/>
        <end position="422"/>
    </location>
</feature>
<dbReference type="PROSITE" id="PS50902">
    <property type="entry name" value="FLAVODOXIN_LIKE"/>
    <property type="match status" value="1"/>
</dbReference>
<dbReference type="GO" id="GO:0010181">
    <property type="term" value="F:FMN binding"/>
    <property type="evidence" value="ECO:0007669"/>
    <property type="project" value="InterPro"/>
</dbReference>
<dbReference type="EC" id="1.6.2.4" evidence="3"/>
<keyword evidence="1" id="KW-0285">Flavoprotein</keyword>
<dbReference type="GO" id="GO:0005829">
    <property type="term" value="C:cytosol"/>
    <property type="evidence" value="ECO:0007669"/>
    <property type="project" value="TreeGrafter"/>
</dbReference>
<comment type="caution">
    <text evidence="7">The sequence shown here is derived from an EMBL/GenBank/DDBJ whole genome shotgun (WGS) entry which is preliminary data.</text>
</comment>
<dbReference type="InterPro" id="IPR008254">
    <property type="entry name" value="Flavodoxin/NO_synth"/>
</dbReference>
<dbReference type="InterPro" id="IPR001709">
    <property type="entry name" value="Flavoprot_Pyr_Nucl_cyt_Rdtase"/>
</dbReference>
<gene>
    <name evidence="7" type="ORF">CLV80_105251</name>
</gene>
<dbReference type="PROSITE" id="PS51384">
    <property type="entry name" value="FAD_FR"/>
    <property type="match status" value="1"/>
</dbReference>
<dbReference type="InterPro" id="IPR039261">
    <property type="entry name" value="FNR_nucleotide-bd"/>
</dbReference>
<feature type="transmembrane region" description="Helical" evidence="4">
    <location>
        <begin position="241"/>
        <end position="267"/>
    </location>
</feature>
<evidence type="ECO:0000313" key="8">
    <source>
        <dbReference type="Proteomes" id="UP000238007"/>
    </source>
</evidence>
<evidence type="ECO:0000256" key="4">
    <source>
        <dbReference type="SAM" id="Phobius"/>
    </source>
</evidence>
<dbReference type="PANTHER" id="PTHR19384">
    <property type="entry name" value="NITRIC OXIDE SYNTHASE-RELATED"/>
    <property type="match status" value="1"/>
</dbReference>
<keyword evidence="8" id="KW-1185">Reference proteome</keyword>
<dbReference type="EMBL" id="PVTP01000005">
    <property type="protein sequence ID" value="PRY77767.1"/>
    <property type="molecule type" value="Genomic_DNA"/>
</dbReference>
<dbReference type="Pfam" id="PF00970">
    <property type="entry name" value="FAD_binding_6"/>
    <property type="match status" value="1"/>
</dbReference>
<organism evidence="7 8">
    <name type="scientific">Yoonia maritima</name>
    <dbReference type="NCBI Taxonomy" id="1435347"/>
    <lineage>
        <taxon>Bacteria</taxon>
        <taxon>Pseudomonadati</taxon>
        <taxon>Pseudomonadota</taxon>
        <taxon>Alphaproteobacteria</taxon>
        <taxon>Rhodobacterales</taxon>
        <taxon>Paracoccaceae</taxon>
        <taxon>Yoonia</taxon>
    </lineage>
</organism>
<dbReference type="AlphaFoldDB" id="A0A2T0VZG6"/>
<dbReference type="InterPro" id="IPR005625">
    <property type="entry name" value="PepSY-ass_TM"/>
</dbReference>
<dbReference type="Gene3D" id="3.40.50.360">
    <property type="match status" value="1"/>
</dbReference>
<dbReference type="Gene3D" id="3.40.50.80">
    <property type="entry name" value="Nucleotide-binding domain of ferredoxin-NADP reductase (FNR) module"/>
    <property type="match status" value="1"/>
</dbReference>
<accession>A0A2T0VZG6</accession>
<reference evidence="7 8" key="1">
    <citation type="submission" date="2018-03" db="EMBL/GenBank/DDBJ databases">
        <title>Genomic Encyclopedia of Archaeal and Bacterial Type Strains, Phase II (KMG-II): from individual species to whole genera.</title>
        <authorList>
            <person name="Goeker M."/>
        </authorList>
    </citation>
    <scope>NUCLEOTIDE SEQUENCE [LARGE SCALE GENOMIC DNA]</scope>
    <source>
        <strain evidence="7 8">DSM 101533</strain>
    </source>
</reference>
<dbReference type="GO" id="GO:0003958">
    <property type="term" value="F:NADPH-hemoprotein reductase activity"/>
    <property type="evidence" value="ECO:0007669"/>
    <property type="project" value="UniProtKB-EC"/>
</dbReference>
<sequence>MLRNVAEANPEIDGERIKRGSSGQYKLAFAQNNRRQERFVDPATGMFLPERKEPAIYAFMRDLHRSFTLGENGRILSAIGALAMTFLTITGFALFLRRMGGLRQMLTPIQGRGADALHSICGRVLFVPLLITAVTALWLSAVTFDIVPAGSGRAPAYPESIEELDAVAPWDLHGLQSLALADVDEVVFPIPDDWFDVWAVKTDTAYIFVDQFAGDELSRDPLPVSGLIMGYITLLHTAEGIWPWAIVLFISSLGVPFFAVTGIMVWWRNRSQGRGRIQNNASIGAAKVVILVGSEGNATWGFGKALHAAFHAHGWPVRLGAMNELRRELPTAEYLLILASTYGDGDVPKSASRFLNALARFRSNGAAHATLAFGDKAFPDFCGYAHRADAALTAKLGNPFMPVFDIDKQSAQSFRDWCGKLSDEVGVQLDVHYDPKRSKTQTLHLVRREIFGASVGATTAVLRFKAKKLPAHRPGDLVEIYPPNSTVPRLYSLGSSSHADGFLEIVVRRIEGGECSGWLCDLENGDEIEVSITRNERFQLPRRRPVVLIGAGTGIAPFTGMIRHNEPRRSVDLYWGGDTRKRTRFMQLTLMIGCRPDASKPLVRRGRAAIKVLTFKTSFAATAPVLSIVCNQAQRSWFAGAQQWPPQSATKSTFWPLKLGFRSLN</sequence>
<dbReference type="PANTHER" id="PTHR19384:SF17">
    <property type="entry name" value="NADPH--CYTOCHROME P450 REDUCTASE"/>
    <property type="match status" value="1"/>
</dbReference>
<evidence type="ECO:0000259" key="5">
    <source>
        <dbReference type="PROSITE" id="PS50902"/>
    </source>
</evidence>
<dbReference type="InterPro" id="IPR017927">
    <property type="entry name" value="FAD-bd_FR_type"/>
</dbReference>
<dbReference type="SUPFAM" id="SSF52218">
    <property type="entry name" value="Flavoproteins"/>
    <property type="match status" value="1"/>
</dbReference>
<dbReference type="Gene3D" id="2.40.30.10">
    <property type="entry name" value="Translation factors"/>
    <property type="match status" value="1"/>
</dbReference>
<dbReference type="Pfam" id="PF03929">
    <property type="entry name" value="PepSY_TM"/>
    <property type="match status" value="1"/>
</dbReference>
<evidence type="ECO:0000256" key="3">
    <source>
        <dbReference type="ARBA" id="ARBA00023797"/>
    </source>
</evidence>
<feature type="domain" description="FAD-binding FR-type" evidence="6">
    <location>
        <begin position="438"/>
        <end position="541"/>
    </location>
</feature>
<name>A0A2T0VZG6_9RHOB</name>
<keyword evidence="4" id="KW-0472">Membrane</keyword>